<name>A0A6P8I327_ACTTE</name>
<feature type="region of interest" description="Disordered" evidence="1">
    <location>
        <begin position="495"/>
        <end position="514"/>
    </location>
</feature>
<dbReference type="Proteomes" id="UP000515163">
    <property type="component" value="Unplaced"/>
</dbReference>
<feature type="region of interest" description="Disordered" evidence="1">
    <location>
        <begin position="519"/>
        <end position="538"/>
    </location>
</feature>
<keyword evidence="2" id="KW-0812">Transmembrane</keyword>
<organism evidence="3 4">
    <name type="scientific">Actinia tenebrosa</name>
    <name type="common">Australian red waratah sea anemone</name>
    <dbReference type="NCBI Taxonomy" id="6105"/>
    <lineage>
        <taxon>Eukaryota</taxon>
        <taxon>Metazoa</taxon>
        <taxon>Cnidaria</taxon>
        <taxon>Anthozoa</taxon>
        <taxon>Hexacorallia</taxon>
        <taxon>Actiniaria</taxon>
        <taxon>Actiniidae</taxon>
        <taxon>Actinia</taxon>
    </lineage>
</organism>
<accession>A0A6P8I327</accession>
<dbReference type="PANTHER" id="PTHR35170">
    <property type="entry name" value="PROTEIN DD3-3"/>
    <property type="match status" value="1"/>
</dbReference>
<feature type="compositionally biased region" description="Basic and acidic residues" evidence="1">
    <location>
        <begin position="520"/>
        <end position="533"/>
    </location>
</feature>
<evidence type="ECO:0000313" key="4">
    <source>
        <dbReference type="RefSeq" id="XP_031561916.1"/>
    </source>
</evidence>
<dbReference type="RefSeq" id="XP_031561916.1">
    <property type="nucleotide sequence ID" value="XM_031706056.1"/>
</dbReference>
<dbReference type="InterPro" id="IPR053320">
    <property type="entry name" value="Protein_DD3-3_O-glyco"/>
</dbReference>
<keyword evidence="3" id="KW-1185">Reference proteome</keyword>
<evidence type="ECO:0000256" key="2">
    <source>
        <dbReference type="SAM" id="Phobius"/>
    </source>
</evidence>
<dbReference type="AlphaFoldDB" id="A0A6P8I327"/>
<evidence type="ECO:0000256" key="1">
    <source>
        <dbReference type="SAM" id="MobiDB-lite"/>
    </source>
</evidence>
<proteinExistence type="predicted"/>
<dbReference type="OrthoDB" id="167398at2759"/>
<dbReference type="GeneID" id="116297768"/>
<gene>
    <name evidence="4" type="primary">LOC116297768</name>
</gene>
<evidence type="ECO:0000313" key="3">
    <source>
        <dbReference type="Proteomes" id="UP000515163"/>
    </source>
</evidence>
<keyword evidence="2" id="KW-1133">Transmembrane helix</keyword>
<feature type="transmembrane region" description="Helical" evidence="2">
    <location>
        <begin position="761"/>
        <end position="783"/>
    </location>
</feature>
<sequence>MPIFGVLDRSCQKSSRLSLLGAARKNFIFQAFLPFYFSFTMKVLLILSLLLVSCYGDMYLHNPRGSNNRLDESGRARNNANRMFDSQNNNRGGYNVGNLYYYEGSVLSIEWTNQHSCANRNSHCEIILQYMCDKNIRDGVTTQTIPENPILCKNFDCNTDKRFGMHENYDYYMDCKHRNRNQGLFLADQKPKGKSAKYTRQNPGGTRRGYECPEERDYYPYWHPTPWKDIAIMTNDPERCEMYRKESENVKGRYTCEVPTEYKKAKGWRNYYIPSTQEECEAFKYPMNSVNGTRGVWKLNPSHDIPAPECRETTWSRDNHLGNGYGGYPNSYNWTLPDLNSENCVLRIRYNISTGEFDGWDSSVNASLNQPPRGTKASLLDIGERFGFNYTQASQRGYLFKQNPVVSIFGGDVAKNFQLRLAINTNQIGRVFQDRSHTFAVRRRPSSLKDKKIHNLNVRGKRGNIVQVYPAVEYDFVPNTLIAKNGDYVHFQWTGSNTNPNGNDGQGKAGTDRSNVLVQEKQRYPEGEPKEKTYGQWGGNYPEHFDSATFLGLDRKDLTSLATLDKVQYGGEMSELDDAGTYFDLGPRMITGTGTYHYMCSRNNNFSNRSQKGRIVLSDNAVYSAMMGRSGGTIAFREKGEGITFKPNSLSQLKNIQVERMSPENGHQMIMSKNGKMGVGNEYASDFLVINPHSLKTNKKFTVRMGYQSDSTEDVEVYRSDDNEGFRTWYQVKASTSDGKLEFQSDQGGVYVARTVANKGVIAGIVIACIAFIVIVGGSVLYFRKHPDKLSSIGSCMSNTVRSCREKV</sequence>
<dbReference type="InParanoid" id="A0A6P8I327"/>
<dbReference type="KEGG" id="aten:116297768"/>
<keyword evidence="2" id="KW-0472">Membrane</keyword>
<reference evidence="4" key="1">
    <citation type="submission" date="2025-08" db="UniProtKB">
        <authorList>
            <consortium name="RefSeq"/>
        </authorList>
    </citation>
    <scope>IDENTIFICATION</scope>
    <source>
        <tissue evidence="4">Tentacle</tissue>
    </source>
</reference>
<protein>
    <submittedName>
        <fullName evidence="4">Protein DD3-3-like</fullName>
    </submittedName>
</protein>
<dbReference type="PANTHER" id="PTHR35170:SF1">
    <property type="entry name" value="PROTEIN DD3-3"/>
    <property type="match status" value="1"/>
</dbReference>
<feature type="transmembrane region" description="Helical" evidence="2">
    <location>
        <begin position="27"/>
        <end position="52"/>
    </location>
</feature>